<dbReference type="Gene3D" id="1.10.490.160">
    <property type="match status" value="1"/>
</dbReference>
<name>A0ABU8LA50_9MICO</name>
<gene>
    <name evidence="1" type="ORF">WDU99_06325</name>
</gene>
<protein>
    <recommendedName>
        <fullName evidence="3">Ryanodine receptor Ryr domain-containing protein</fullName>
    </recommendedName>
</protein>
<evidence type="ECO:0000313" key="1">
    <source>
        <dbReference type="EMBL" id="MEJ1087930.1"/>
    </source>
</evidence>
<dbReference type="Proteomes" id="UP001371224">
    <property type="component" value="Unassembled WGS sequence"/>
</dbReference>
<dbReference type="EMBL" id="JBBDGM010000004">
    <property type="protein sequence ID" value="MEJ1087930.1"/>
    <property type="molecule type" value="Genomic_DNA"/>
</dbReference>
<evidence type="ECO:0000313" key="2">
    <source>
        <dbReference type="Proteomes" id="UP001371224"/>
    </source>
</evidence>
<comment type="caution">
    <text evidence="1">The sequence shown here is derived from an EMBL/GenBank/DDBJ whole genome shotgun (WGS) entry which is preliminary data.</text>
</comment>
<evidence type="ECO:0008006" key="3">
    <source>
        <dbReference type="Google" id="ProtNLM"/>
    </source>
</evidence>
<sequence>MIPDEHVEALARATHLRDAERRREHATAWERMDASEREANLDSARFAPTILAALGLAIVAGDRQERRTALTPEELEAGARLEHLRWCRFTRSIGRTQHPHLVSWEELDEPVRELDRIRIRALPELLGRLGYSVIDDGAAA</sequence>
<proteinExistence type="predicted"/>
<accession>A0ABU8LA50</accession>
<dbReference type="RefSeq" id="WP_337331598.1">
    <property type="nucleotide sequence ID" value="NZ_JBBDGM010000004.1"/>
</dbReference>
<reference evidence="1 2" key="1">
    <citation type="submission" date="2024-02" db="EMBL/GenBank/DDBJ databases">
        <authorList>
            <person name="Saticioglu I.B."/>
        </authorList>
    </citation>
    <scope>NUCLEOTIDE SEQUENCE [LARGE SCALE GENOMIC DNA]</scope>
    <source>
        <strain evidence="1 2">Mu-80</strain>
    </source>
</reference>
<keyword evidence="2" id="KW-1185">Reference proteome</keyword>
<organism evidence="1 2">
    <name type="scientific">Microbacterium bandirmense</name>
    <dbReference type="NCBI Taxonomy" id="3122050"/>
    <lineage>
        <taxon>Bacteria</taxon>
        <taxon>Bacillati</taxon>
        <taxon>Actinomycetota</taxon>
        <taxon>Actinomycetes</taxon>
        <taxon>Micrococcales</taxon>
        <taxon>Microbacteriaceae</taxon>
        <taxon>Microbacterium</taxon>
    </lineage>
</organism>